<dbReference type="GO" id="GO:0006072">
    <property type="term" value="P:glycerol-3-phosphate metabolic process"/>
    <property type="evidence" value="ECO:0007669"/>
    <property type="project" value="InterPro"/>
</dbReference>
<dbReference type="Gene3D" id="3.30.9.10">
    <property type="entry name" value="D-Amino Acid Oxidase, subunit A, domain 2"/>
    <property type="match status" value="1"/>
</dbReference>
<evidence type="ECO:0000256" key="2">
    <source>
        <dbReference type="ARBA" id="ARBA00007330"/>
    </source>
</evidence>
<comment type="similarity">
    <text evidence="2">Belongs to the FAD-dependent glycerol-3-phosphate dehydrogenase family.</text>
</comment>
<evidence type="ECO:0000256" key="6">
    <source>
        <dbReference type="ARBA" id="ARBA00023002"/>
    </source>
</evidence>
<comment type="cofactor">
    <cofactor evidence="1">
        <name>FAD</name>
        <dbReference type="ChEBI" id="CHEBI:57692"/>
    </cofactor>
</comment>
<dbReference type="GO" id="GO:0004368">
    <property type="term" value="F:glycerol-3-phosphate dehydrogenase (quinone) activity"/>
    <property type="evidence" value="ECO:0007669"/>
    <property type="project" value="UniProtKB-EC"/>
</dbReference>
<feature type="domain" description="Alpha-glycerophosphate oxidase C-terminal" evidence="8">
    <location>
        <begin position="547"/>
        <end position="651"/>
    </location>
</feature>
<dbReference type="SUPFAM" id="SSF54373">
    <property type="entry name" value="FAD-linked reductases, C-terminal domain"/>
    <property type="match status" value="1"/>
</dbReference>
<dbReference type="Gene3D" id="3.50.50.60">
    <property type="entry name" value="FAD/NAD(P)-binding domain"/>
    <property type="match status" value="1"/>
</dbReference>
<evidence type="ECO:0000256" key="1">
    <source>
        <dbReference type="ARBA" id="ARBA00001974"/>
    </source>
</evidence>
<evidence type="ECO:0000259" key="8">
    <source>
        <dbReference type="Pfam" id="PF16901"/>
    </source>
</evidence>
<name>A0A481XW87_9CILI</name>
<sequence>MNISRKTKNFFFLGWAMGAVGFGAYTWGVNPKKPTTITQKLLEDTALSNQTKQFQYQFKSRSTHLEEILNNDKNIQQEKVASDKESQTGQEQGGYDLIVIGGGCNGAGVFLDAASRGLKCLLLESNDFAAGTSSKSTKLIHGGIRYLEQVFEFSLAGDRLEKFDLVKEGLRERAHFVENAFYMTKSLPCVIPSTSFFQTAYFYIGTVVYHLIYLYYSDKDTSYRFNFPVVYGKEQLKSNFPFLDEKFKYGVVYWDGQFNDTRMNIDLLLTGTIDNYIPKMKGGNILNYAEVSGLIKNPLNQNVEGVEFVDKLTGKTHQVKGKVVCNCAGVFADDIRKMDNPNCGKRIISVGGSHLVLPKSFGSKKCGILIPKTSDGRVLFALPWQNHQLIGTTEKSYDKPELNPTVSFDEMLFMVQEISKIYPKIEVQEISSNIKSKWSGLRPLILENELKEGEKVDTKSIARKHIIERSQNNLFSLLGGKWTAYRHMGAETVDEICQYLKKEKGVTFEDKYDNSQTKFLRLSGEFIKSREYNFPQKSQYNKYYSGVLQDKYDFLDKIQSKYLIKTYGDRAFDLMKICVENPKMREKLAVGHPFIKAEVVYHIRNEMAIKPIDVIYRRTRMGFVDRVAIQESISSIVDIFATELMWDNKQKEKQLEETKALVSQYQF</sequence>
<dbReference type="Pfam" id="PF01266">
    <property type="entry name" value="DAO"/>
    <property type="match status" value="1"/>
</dbReference>
<evidence type="ECO:0000256" key="3">
    <source>
        <dbReference type="ARBA" id="ARBA00013029"/>
    </source>
</evidence>
<evidence type="ECO:0000256" key="4">
    <source>
        <dbReference type="ARBA" id="ARBA00022630"/>
    </source>
</evidence>
<dbReference type="InterPro" id="IPR036188">
    <property type="entry name" value="FAD/NAD-bd_sf"/>
</dbReference>
<dbReference type="PANTHER" id="PTHR11985:SF15">
    <property type="entry name" value="GLYCEROL-3-PHOSPHATE DEHYDROGENASE, MITOCHONDRIAL"/>
    <property type="match status" value="1"/>
</dbReference>
<keyword evidence="6" id="KW-0560">Oxidoreductase</keyword>
<evidence type="ECO:0000259" key="7">
    <source>
        <dbReference type="Pfam" id="PF01266"/>
    </source>
</evidence>
<accession>A0A481XW87</accession>
<protein>
    <recommendedName>
        <fullName evidence="3">glycerol-3-phosphate dehydrogenase</fullName>
        <ecNumber evidence="3">1.1.5.3</ecNumber>
    </recommendedName>
</protein>
<dbReference type="Gene3D" id="1.10.8.870">
    <property type="entry name" value="Alpha-glycerophosphate oxidase, cap domain"/>
    <property type="match status" value="1"/>
</dbReference>
<evidence type="ECO:0000256" key="5">
    <source>
        <dbReference type="ARBA" id="ARBA00022827"/>
    </source>
</evidence>
<keyword evidence="4" id="KW-0285">Flavoprotein</keyword>
<dbReference type="PRINTS" id="PR01001">
    <property type="entry name" value="FADG3PDH"/>
</dbReference>
<dbReference type="InterPro" id="IPR031656">
    <property type="entry name" value="DAO_C"/>
</dbReference>
<dbReference type="GO" id="GO:0005739">
    <property type="term" value="C:mitochondrion"/>
    <property type="evidence" value="ECO:0007669"/>
    <property type="project" value="TreeGrafter"/>
</dbReference>
<dbReference type="Pfam" id="PF16901">
    <property type="entry name" value="DAO_C"/>
    <property type="match status" value="1"/>
</dbReference>
<dbReference type="EC" id="1.1.5.3" evidence="3"/>
<dbReference type="AlphaFoldDB" id="A0A481XW87"/>
<dbReference type="InterPro" id="IPR006076">
    <property type="entry name" value="FAD-dep_OxRdtase"/>
</dbReference>
<dbReference type="PANTHER" id="PTHR11985">
    <property type="entry name" value="GLYCEROL-3-PHOSPHATE DEHYDROGENASE"/>
    <property type="match status" value="1"/>
</dbReference>
<dbReference type="InterPro" id="IPR000447">
    <property type="entry name" value="G3P_DH_FAD-dep"/>
</dbReference>
<evidence type="ECO:0000313" key="9">
    <source>
        <dbReference type="EMBL" id="QBK46532.1"/>
    </source>
</evidence>
<reference evidence="9" key="1">
    <citation type="submission" date="2018-07" db="EMBL/GenBank/DDBJ databases">
        <title>Hydrogenases in Philasterides dicentrarchi.</title>
        <authorList>
            <person name="Lamas J."/>
            <person name="Folgueira I."/>
            <person name="Defelipe A."/>
            <person name="Sueiro R."/>
            <person name="Leiro J."/>
        </authorList>
    </citation>
    <scope>NUCLEOTIDE SEQUENCE</scope>
</reference>
<dbReference type="SUPFAM" id="SSF51905">
    <property type="entry name" value="FAD/NAD(P)-binding domain"/>
    <property type="match status" value="1"/>
</dbReference>
<dbReference type="EMBL" id="MH630444">
    <property type="protein sequence ID" value="QBK46532.1"/>
    <property type="molecule type" value="mRNA"/>
</dbReference>
<feature type="domain" description="FAD dependent oxidoreductase" evidence="7">
    <location>
        <begin position="96"/>
        <end position="448"/>
    </location>
</feature>
<organism evidence="9">
    <name type="scientific">Philasterides dicentrarchi</name>
    <dbReference type="NCBI Taxonomy" id="282688"/>
    <lineage>
        <taxon>Eukaryota</taxon>
        <taxon>Sar</taxon>
        <taxon>Alveolata</taxon>
        <taxon>Ciliophora</taxon>
        <taxon>Intramacronucleata</taxon>
        <taxon>Oligohymenophorea</taxon>
        <taxon>Scuticociliatia</taxon>
        <taxon>Philasterida</taxon>
        <taxon>Philasteridae</taxon>
        <taxon>Philasterides</taxon>
    </lineage>
</organism>
<proteinExistence type="evidence at transcript level"/>
<dbReference type="InterPro" id="IPR038299">
    <property type="entry name" value="DAO_C_sf"/>
</dbReference>
<keyword evidence="5" id="KW-0274">FAD</keyword>